<proteinExistence type="inferred from homology"/>
<evidence type="ECO:0000256" key="2">
    <source>
        <dbReference type="ARBA" id="ARBA00007951"/>
    </source>
</evidence>
<evidence type="ECO:0000313" key="9">
    <source>
        <dbReference type="EMBL" id="MCM2374901.1"/>
    </source>
</evidence>
<keyword evidence="4 7" id="KW-0732">Signal</keyword>
<dbReference type="RefSeq" id="WP_250933173.1">
    <property type="nucleotide sequence ID" value="NZ_JAMQBK010000112.1"/>
</dbReference>
<comment type="similarity">
    <text evidence="2">Belongs to the glycosyl hydrolase 29 family.</text>
</comment>
<dbReference type="InterPro" id="IPR017853">
    <property type="entry name" value="GH"/>
</dbReference>
<feature type="signal peptide" evidence="7">
    <location>
        <begin position="1"/>
        <end position="29"/>
    </location>
</feature>
<gene>
    <name evidence="9" type="ORF">NB063_30125</name>
</gene>
<dbReference type="PRINTS" id="PR00741">
    <property type="entry name" value="GLHYDRLASE29"/>
</dbReference>
<name>A0ABT0UDQ8_9BACT</name>
<evidence type="ECO:0000256" key="3">
    <source>
        <dbReference type="ARBA" id="ARBA00012662"/>
    </source>
</evidence>
<dbReference type="InterPro" id="IPR016286">
    <property type="entry name" value="FUC_metazoa-typ"/>
</dbReference>
<dbReference type="EC" id="3.2.1.51" evidence="3"/>
<dbReference type="InterPro" id="IPR000933">
    <property type="entry name" value="Glyco_hydro_29"/>
</dbReference>
<protein>
    <recommendedName>
        <fullName evidence="3">alpha-L-fucosidase</fullName>
        <ecNumber evidence="3">3.2.1.51</ecNumber>
    </recommendedName>
</protein>
<evidence type="ECO:0000256" key="4">
    <source>
        <dbReference type="ARBA" id="ARBA00022729"/>
    </source>
</evidence>
<evidence type="ECO:0000256" key="6">
    <source>
        <dbReference type="ARBA" id="ARBA00023295"/>
    </source>
</evidence>
<feature type="chain" id="PRO_5046349168" description="alpha-L-fucosidase" evidence="7">
    <location>
        <begin position="30"/>
        <end position="483"/>
    </location>
</feature>
<dbReference type="Pfam" id="PF01120">
    <property type="entry name" value="Alpha_L_fucos"/>
    <property type="match status" value="1"/>
</dbReference>
<dbReference type="SUPFAM" id="SSF51445">
    <property type="entry name" value="(Trans)glycosidases"/>
    <property type="match status" value="1"/>
</dbReference>
<dbReference type="EMBL" id="JAMQBK010000112">
    <property type="protein sequence ID" value="MCM2374901.1"/>
    <property type="molecule type" value="Genomic_DNA"/>
</dbReference>
<accession>A0ABT0UDQ8</accession>
<sequence>MKSAEINNMSIKTTTLAALACLLASPVFAQVIPEPTADPSTGRAAWLDEAKYGMFIHWGVYSTLENGEWVMNRTKIPVAEYKEMASKFNPTKFDAKEWVAVAKNSGMKYITITSKHHDGFAMFDSDASDYNIVDYTPFQRDVLQELKEACDKAGIKLGFYYSQTQDWEFPGGAGGKWDPAQKGDFRNYIDTKAIPQVKELLTKYDPTHIWFDTPHAMTADLGREFEAVVREIDPDTIINSRLMYHGNQVEGLKQEQLDELVDIGVDFLSYRDRTIPPKSPWEYWETCMTLNGSWGYRANDNNWKTPKQVIMQLTEVVSKGGAFLLNVGPTAEGIIPEPAVQSLKEAGEWLKVNGESIYGARGTIFSGDGQFITRSVAEQNALEKEAIATGAGKAKKGHRQKDYAWLATGREGKIYLHLFQWPSEPFVLHGFEHDKVTGAYFLADPKKATVDVEQKGGTVTMTLPDQPIDELNTVLCLTLESQE</sequence>
<organism evidence="9 10">
    <name type="scientific">Aporhodopirellula aestuarii</name>
    <dbReference type="NCBI Taxonomy" id="2950107"/>
    <lineage>
        <taxon>Bacteria</taxon>
        <taxon>Pseudomonadati</taxon>
        <taxon>Planctomycetota</taxon>
        <taxon>Planctomycetia</taxon>
        <taxon>Pirellulales</taxon>
        <taxon>Pirellulaceae</taxon>
        <taxon>Aporhodopirellula</taxon>
    </lineage>
</organism>
<evidence type="ECO:0000256" key="5">
    <source>
        <dbReference type="ARBA" id="ARBA00022801"/>
    </source>
</evidence>
<dbReference type="PANTHER" id="PTHR10030">
    <property type="entry name" value="ALPHA-L-FUCOSIDASE"/>
    <property type="match status" value="1"/>
</dbReference>
<keyword evidence="10" id="KW-1185">Reference proteome</keyword>
<feature type="domain" description="Glycoside hydrolase family 29 N-terminal" evidence="8">
    <location>
        <begin position="44"/>
        <end position="355"/>
    </location>
</feature>
<dbReference type="Gene3D" id="3.20.20.80">
    <property type="entry name" value="Glycosidases"/>
    <property type="match status" value="1"/>
</dbReference>
<comment type="caution">
    <text evidence="9">The sequence shown here is derived from an EMBL/GenBank/DDBJ whole genome shotgun (WGS) entry which is preliminary data.</text>
</comment>
<keyword evidence="5" id="KW-0378">Hydrolase</keyword>
<evidence type="ECO:0000256" key="1">
    <source>
        <dbReference type="ARBA" id="ARBA00004071"/>
    </source>
</evidence>
<evidence type="ECO:0000256" key="7">
    <source>
        <dbReference type="SAM" id="SignalP"/>
    </source>
</evidence>
<comment type="function">
    <text evidence="1">Alpha-L-fucosidase is responsible for hydrolyzing the alpha-1,6-linked fucose joined to the reducing-end N-acetylglucosamine of the carbohydrate moieties of glycoproteins.</text>
</comment>
<reference evidence="9 10" key="1">
    <citation type="journal article" date="2022" name="Syst. Appl. Microbiol.">
        <title>Rhodopirellula aestuarii sp. nov., a novel member of the genus Rhodopirellula isolated from brackish sediments collected in the Tagus River estuary, Portugal.</title>
        <authorList>
            <person name="Vitorino I.R."/>
            <person name="Klimek D."/>
            <person name="Calusinska M."/>
            <person name="Lobo-da-Cunha A."/>
            <person name="Vasconcelos V."/>
            <person name="Lage O.M."/>
        </authorList>
    </citation>
    <scope>NUCLEOTIDE SEQUENCE [LARGE SCALE GENOMIC DNA]</scope>
    <source>
        <strain evidence="9 10">ICT_H3.1</strain>
    </source>
</reference>
<dbReference type="SMART" id="SM00812">
    <property type="entry name" value="Alpha_L_fucos"/>
    <property type="match status" value="1"/>
</dbReference>
<dbReference type="Proteomes" id="UP001202961">
    <property type="component" value="Unassembled WGS sequence"/>
</dbReference>
<evidence type="ECO:0000313" key="10">
    <source>
        <dbReference type="Proteomes" id="UP001202961"/>
    </source>
</evidence>
<keyword evidence="6" id="KW-0326">Glycosidase</keyword>
<evidence type="ECO:0000259" key="8">
    <source>
        <dbReference type="Pfam" id="PF01120"/>
    </source>
</evidence>
<dbReference type="PANTHER" id="PTHR10030:SF37">
    <property type="entry name" value="ALPHA-L-FUCOSIDASE-RELATED"/>
    <property type="match status" value="1"/>
</dbReference>
<dbReference type="InterPro" id="IPR057739">
    <property type="entry name" value="Glyco_hydro_29_N"/>
</dbReference>